<evidence type="ECO:0000313" key="4">
    <source>
        <dbReference type="Proteomes" id="UP001156641"/>
    </source>
</evidence>
<dbReference type="Gene3D" id="3.40.50.1820">
    <property type="entry name" value="alpha/beta hydrolase"/>
    <property type="match status" value="1"/>
</dbReference>
<dbReference type="Proteomes" id="UP001156641">
    <property type="component" value="Unassembled WGS sequence"/>
</dbReference>
<proteinExistence type="predicted"/>
<organism evidence="3 4">
    <name type="scientific">Acidocella aquatica</name>
    <dbReference type="NCBI Taxonomy" id="1922313"/>
    <lineage>
        <taxon>Bacteria</taxon>
        <taxon>Pseudomonadati</taxon>
        <taxon>Pseudomonadota</taxon>
        <taxon>Alphaproteobacteria</taxon>
        <taxon>Acetobacterales</taxon>
        <taxon>Acidocellaceae</taxon>
        <taxon>Acidocella</taxon>
    </lineage>
</organism>
<dbReference type="RefSeq" id="WP_284258912.1">
    <property type="nucleotide sequence ID" value="NZ_BSOS01000075.1"/>
</dbReference>
<dbReference type="PANTHER" id="PTHR48081:SF8">
    <property type="entry name" value="ALPHA_BETA HYDROLASE FOLD-3 DOMAIN-CONTAINING PROTEIN-RELATED"/>
    <property type="match status" value="1"/>
</dbReference>
<sequence length="318" mass="35003">MDINMIAPELRGRVRWMPTMRSQTKFSLWLGRRITRMIPSSKVDGVDAENHRGAPRMRLYRPRNVRTNAALLWIHGGGFMMGAPAMDDHFCAETCRSLGITIASVDYRFAPEHPFPAPMDDALAVWDWLQASTKTLGIDGDRIVLGGQSAGGGLAAGLIQRIHDAGGPRALGQWLFCPMLDDRTVNRHELDSIDYPLWSNRSNLVGWTAYLGGTPGGFTAPPYASPSRREDLAGLPPAWIGVGDIDLFFDEDRAYAERLRQAGVDATFVQVSGAPHGFEGWARNTVLGRTYLKKARSWLGDIVGAPYETEAALQSVHA</sequence>
<evidence type="ECO:0000256" key="1">
    <source>
        <dbReference type="ARBA" id="ARBA00022801"/>
    </source>
</evidence>
<accession>A0ABQ6ABA8</accession>
<dbReference type="InterPro" id="IPR013094">
    <property type="entry name" value="AB_hydrolase_3"/>
</dbReference>
<evidence type="ECO:0000259" key="2">
    <source>
        <dbReference type="Pfam" id="PF07859"/>
    </source>
</evidence>
<protein>
    <submittedName>
        <fullName evidence="3">Esterase</fullName>
    </submittedName>
</protein>
<reference evidence="4" key="1">
    <citation type="journal article" date="2019" name="Int. J. Syst. Evol. Microbiol.">
        <title>The Global Catalogue of Microorganisms (GCM) 10K type strain sequencing project: providing services to taxonomists for standard genome sequencing and annotation.</title>
        <authorList>
            <consortium name="The Broad Institute Genomics Platform"/>
            <consortium name="The Broad Institute Genome Sequencing Center for Infectious Disease"/>
            <person name="Wu L."/>
            <person name="Ma J."/>
        </authorList>
    </citation>
    <scope>NUCLEOTIDE SEQUENCE [LARGE SCALE GENOMIC DNA]</scope>
    <source>
        <strain evidence="4">NBRC 112502</strain>
    </source>
</reference>
<dbReference type="SUPFAM" id="SSF53474">
    <property type="entry name" value="alpha/beta-Hydrolases"/>
    <property type="match status" value="1"/>
</dbReference>
<dbReference type="Pfam" id="PF07859">
    <property type="entry name" value="Abhydrolase_3"/>
    <property type="match status" value="1"/>
</dbReference>
<dbReference type="InterPro" id="IPR029058">
    <property type="entry name" value="AB_hydrolase_fold"/>
</dbReference>
<dbReference type="InterPro" id="IPR050300">
    <property type="entry name" value="GDXG_lipolytic_enzyme"/>
</dbReference>
<dbReference type="EMBL" id="BSOS01000075">
    <property type="protein sequence ID" value="GLR68071.1"/>
    <property type="molecule type" value="Genomic_DNA"/>
</dbReference>
<dbReference type="PANTHER" id="PTHR48081">
    <property type="entry name" value="AB HYDROLASE SUPERFAMILY PROTEIN C4A8.06C"/>
    <property type="match status" value="1"/>
</dbReference>
<name>A0ABQ6ABA8_9PROT</name>
<gene>
    <name evidence="3" type="ORF">GCM10010909_27520</name>
</gene>
<keyword evidence="1" id="KW-0378">Hydrolase</keyword>
<evidence type="ECO:0000313" key="3">
    <source>
        <dbReference type="EMBL" id="GLR68071.1"/>
    </source>
</evidence>
<comment type="caution">
    <text evidence="3">The sequence shown here is derived from an EMBL/GenBank/DDBJ whole genome shotgun (WGS) entry which is preliminary data.</text>
</comment>
<feature type="domain" description="Alpha/beta hydrolase fold-3" evidence="2">
    <location>
        <begin position="71"/>
        <end position="278"/>
    </location>
</feature>
<keyword evidence="4" id="KW-1185">Reference proteome</keyword>